<evidence type="ECO:0000313" key="17">
    <source>
        <dbReference type="EMBL" id="CCI48757.1"/>
    </source>
</evidence>
<dbReference type="GO" id="GO:0036444">
    <property type="term" value="P:calcium import into the mitochondrion"/>
    <property type="evidence" value="ECO:0007669"/>
    <property type="project" value="TreeGrafter"/>
</dbReference>
<dbReference type="PANTHER" id="PTHR13462">
    <property type="entry name" value="CALCIUM UNIPORTER PROTEIN, MITOCHONDRIAL"/>
    <property type="match status" value="1"/>
</dbReference>
<dbReference type="Pfam" id="PF04678">
    <property type="entry name" value="MCU"/>
    <property type="match status" value="1"/>
</dbReference>
<keyword evidence="7" id="KW-0999">Mitochondrion inner membrane</keyword>
<keyword evidence="8" id="KW-0106">Calcium</keyword>
<dbReference type="InterPro" id="IPR006769">
    <property type="entry name" value="MCU_C"/>
</dbReference>
<evidence type="ECO:0000259" key="16">
    <source>
        <dbReference type="Pfam" id="PF04678"/>
    </source>
</evidence>
<dbReference type="GO" id="GO:0051560">
    <property type="term" value="P:mitochondrial calcium ion homeostasis"/>
    <property type="evidence" value="ECO:0007669"/>
    <property type="project" value="InterPro"/>
</dbReference>
<keyword evidence="10" id="KW-0406">Ion transport</keyword>
<evidence type="ECO:0000256" key="7">
    <source>
        <dbReference type="ARBA" id="ARBA00022792"/>
    </source>
</evidence>
<feature type="transmembrane region" description="Helical" evidence="15">
    <location>
        <begin position="243"/>
        <end position="260"/>
    </location>
</feature>
<evidence type="ECO:0000256" key="13">
    <source>
        <dbReference type="ARBA" id="ARBA00023303"/>
    </source>
</evidence>
<sequence length="371" mass="42875">MQEFLERVQKEDPRIKSVHIRSRCGKNIPNEENIQRVAATDFQLIVNEQAIPIRVPDTKRDLALSSRAELGAPQIDVKSFARISSIIAFRGALENASQWKISLREYFQLGVDHGISKKEATKLLEHFQETGIVFYYGKPSAEDPSGDFIFLQPKIVLDAYYESIGLTPNSTLQFRKKRDDILQQILILEPQVATCAQLYQQLKNSAARYSSCFSYLLTGTLVSGFGLYFWLSFFHFSWDIMEPVTYFTGFGVSIIGYTWWSITNQEYEYANVYDYIYRRKLDKLIHRAKFNLPHFQDMTDKVRFLKDRVDEMDAVLAKPVQLQAKYLHVLRDEAEFTKVRGDPYYVSTVLDDITPNLVVNPAANVKKSERV</sequence>
<accession>A0A024GPE2</accession>
<evidence type="ECO:0000256" key="2">
    <source>
        <dbReference type="ARBA" id="ARBA00005653"/>
    </source>
</evidence>
<keyword evidence="11" id="KW-0496">Mitochondrion</keyword>
<name>A0A024GPE2_9STRA</name>
<evidence type="ECO:0000256" key="8">
    <source>
        <dbReference type="ARBA" id="ARBA00022837"/>
    </source>
</evidence>
<dbReference type="GO" id="GO:0015292">
    <property type="term" value="F:uniporter activity"/>
    <property type="evidence" value="ECO:0007669"/>
    <property type="project" value="TreeGrafter"/>
</dbReference>
<proteinExistence type="inferred from homology"/>
<dbReference type="OrthoDB" id="278338at2759"/>
<comment type="similarity">
    <text evidence="2">Belongs to the MCU (TC 1.A.77) family.</text>
</comment>
<evidence type="ECO:0000256" key="11">
    <source>
        <dbReference type="ARBA" id="ARBA00023128"/>
    </source>
</evidence>
<dbReference type="GO" id="GO:1990246">
    <property type="term" value="C:uniplex complex"/>
    <property type="evidence" value="ECO:0007669"/>
    <property type="project" value="TreeGrafter"/>
</dbReference>
<evidence type="ECO:0000256" key="3">
    <source>
        <dbReference type="ARBA" id="ARBA00022448"/>
    </source>
</evidence>
<keyword evidence="9 15" id="KW-1133">Transmembrane helix</keyword>
<evidence type="ECO:0000256" key="12">
    <source>
        <dbReference type="ARBA" id="ARBA00023136"/>
    </source>
</evidence>
<evidence type="ECO:0000256" key="14">
    <source>
        <dbReference type="ARBA" id="ARBA00036634"/>
    </source>
</evidence>
<dbReference type="STRING" id="65357.A0A024GPE2"/>
<protein>
    <recommendedName>
        <fullName evidence="16">Calcium uniporter protein C-terminal domain-containing protein</fullName>
    </recommendedName>
</protein>
<evidence type="ECO:0000256" key="6">
    <source>
        <dbReference type="ARBA" id="ARBA00022692"/>
    </source>
</evidence>
<dbReference type="Proteomes" id="UP000053237">
    <property type="component" value="Unassembled WGS sequence"/>
</dbReference>
<dbReference type="EMBL" id="CAIX01000246">
    <property type="protein sequence ID" value="CCI48757.1"/>
    <property type="molecule type" value="Genomic_DNA"/>
</dbReference>
<keyword evidence="12 15" id="KW-0472">Membrane</keyword>
<dbReference type="PANTHER" id="PTHR13462:SF10">
    <property type="entry name" value="CALCIUM UNIPORTER PROTEIN, MITOCHONDRIAL"/>
    <property type="match status" value="1"/>
</dbReference>
<evidence type="ECO:0000256" key="1">
    <source>
        <dbReference type="ARBA" id="ARBA00004448"/>
    </source>
</evidence>
<evidence type="ECO:0000256" key="15">
    <source>
        <dbReference type="SAM" id="Phobius"/>
    </source>
</evidence>
<evidence type="ECO:0000256" key="10">
    <source>
        <dbReference type="ARBA" id="ARBA00023065"/>
    </source>
</evidence>
<keyword evidence="13" id="KW-0407">Ion channel</keyword>
<dbReference type="AlphaFoldDB" id="A0A024GPE2"/>
<evidence type="ECO:0000256" key="5">
    <source>
        <dbReference type="ARBA" id="ARBA00022673"/>
    </source>
</evidence>
<organism evidence="17 18">
    <name type="scientific">Albugo candida</name>
    <dbReference type="NCBI Taxonomy" id="65357"/>
    <lineage>
        <taxon>Eukaryota</taxon>
        <taxon>Sar</taxon>
        <taxon>Stramenopiles</taxon>
        <taxon>Oomycota</taxon>
        <taxon>Peronosporomycetes</taxon>
        <taxon>Albuginales</taxon>
        <taxon>Albuginaceae</taxon>
        <taxon>Albugo</taxon>
    </lineage>
</organism>
<feature type="transmembrane region" description="Helical" evidence="15">
    <location>
        <begin position="212"/>
        <end position="231"/>
    </location>
</feature>
<dbReference type="InterPro" id="IPR039055">
    <property type="entry name" value="MCU_fam"/>
</dbReference>
<dbReference type="GO" id="GO:0005262">
    <property type="term" value="F:calcium channel activity"/>
    <property type="evidence" value="ECO:0007669"/>
    <property type="project" value="UniProtKB-KW"/>
</dbReference>
<comment type="caution">
    <text evidence="17">The sequence shown here is derived from an EMBL/GenBank/DDBJ whole genome shotgun (WGS) entry which is preliminary data.</text>
</comment>
<evidence type="ECO:0000313" key="18">
    <source>
        <dbReference type="Proteomes" id="UP000053237"/>
    </source>
</evidence>
<keyword evidence="18" id="KW-1185">Reference proteome</keyword>
<reference evidence="17 18" key="1">
    <citation type="submission" date="2012-05" db="EMBL/GenBank/DDBJ databases">
        <title>Recombination and specialization in a pathogen metapopulation.</title>
        <authorList>
            <person name="Gardiner A."/>
            <person name="Kemen E."/>
            <person name="Schultz-Larsen T."/>
            <person name="MacLean D."/>
            <person name="Van Oosterhout C."/>
            <person name="Jones J.D.G."/>
        </authorList>
    </citation>
    <scope>NUCLEOTIDE SEQUENCE [LARGE SCALE GENOMIC DNA]</scope>
    <source>
        <strain evidence="17 18">Ac Nc2</strain>
    </source>
</reference>
<evidence type="ECO:0000256" key="9">
    <source>
        <dbReference type="ARBA" id="ARBA00022989"/>
    </source>
</evidence>
<evidence type="ECO:0000256" key="4">
    <source>
        <dbReference type="ARBA" id="ARBA00022568"/>
    </source>
</evidence>
<keyword evidence="6 15" id="KW-0812">Transmembrane</keyword>
<keyword evidence="4" id="KW-0109">Calcium transport</keyword>
<comment type="catalytic activity">
    <reaction evidence="14">
        <text>Ca(2+)(in) = Ca(2+)(out)</text>
        <dbReference type="Rhea" id="RHEA:29671"/>
        <dbReference type="ChEBI" id="CHEBI:29108"/>
    </reaction>
</comment>
<comment type="subcellular location">
    <subcellularLocation>
        <location evidence="1">Mitochondrion inner membrane</location>
        <topology evidence="1">Multi-pass membrane protein</topology>
    </subcellularLocation>
</comment>
<feature type="domain" description="Calcium uniporter protein C-terminal" evidence="16">
    <location>
        <begin position="119"/>
        <end position="297"/>
    </location>
</feature>
<keyword evidence="3" id="KW-0813">Transport</keyword>
<dbReference type="InParanoid" id="A0A024GPE2"/>
<keyword evidence="5" id="KW-0107">Calcium channel</keyword>
<gene>
    <name evidence="17" type="ORF">BN9_099560</name>
</gene>